<keyword evidence="2" id="KW-0812">Transmembrane</keyword>
<dbReference type="GO" id="GO:0009254">
    <property type="term" value="P:peptidoglycan turnover"/>
    <property type="evidence" value="ECO:0007669"/>
    <property type="project" value="InterPro"/>
</dbReference>
<evidence type="ECO:0000259" key="3">
    <source>
        <dbReference type="PROSITE" id="PS51109"/>
    </source>
</evidence>
<feature type="transmembrane region" description="Helical" evidence="2">
    <location>
        <begin position="32"/>
        <end position="52"/>
    </location>
</feature>
<dbReference type="InterPro" id="IPR036908">
    <property type="entry name" value="RlpA-like_sf"/>
</dbReference>
<accession>B9DXD5</accession>
<sequence length="361" mass="39772">MSLLPRGGIFMVERFKTYLNKYFSDGPKIESIIVIGLTISLVVISLTIFNMIKTITISIDGSDKKVTTFGGTYKDVLDNNGIKLGSKDKVKPSLDSRVKDKGKLLITRAVLIEVKVDGKKLDIKSAEHNVENMLQAEKIQLSNLDKVYPSRNYAIKKGLKVVVTRVKTKDIKEITNINYDIVIKNDGEVESGAKKVLQEGQNGEKQTITRIVYEDGKEVSRKVISEIVKKEPVQKIIAVGTLNSDYTFSRGGNLSYAKFLQMKATAYTADYESTGKGPGHPDFGITASGTVARRNSGSYSSVAVDPRVIPLGTKLYIEGYGYAIAEDTGGAIKGNRVDLFFNSASEANNWGVRWINVYVMD</sequence>
<gene>
    <name evidence="4" type="ordered locus">CKR_3327</name>
</gene>
<dbReference type="InterPro" id="IPR051933">
    <property type="entry name" value="Resuscitation_pf_RpfB"/>
</dbReference>
<dbReference type="CDD" id="cd22786">
    <property type="entry name" value="DPBB_YuiC-like"/>
    <property type="match status" value="1"/>
</dbReference>
<name>B9DXD5_CLOK1</name>
<dbReference type="HOGENOM" id="CLU_036884_0_1_9"/>
<dbReference type="PANTHER" id="PTHR39160:SF4">
    <property type="entry name" value="RESUSCITATION-PROMOTING FACTOR RPFB"/>
    <property type="match status" value="1"/>
</dbReference>
<keyword evidence="2" id="KW-1133">Transmembrane helix</keyword>
<dbReference type="InterPro" id="IPR010611">
    <property type="entry name" value="3D_dom"/>
</dbReference>
<dbReference type="SMART" id="SM01208">
    <property type="entry name" value="G5"/>
    <property type="match status" value="1"/>
</dbReference>
<dbReference type="Pfam" id="PF07501">
    <property type="entry name" value="G5"/>
    <property type="match status" value="1"/>
</dbReference>
<keyword evidence="2" id="KW-0472">Membrane</keyword>
<dbReference type="SUPFAM" id="SSF50685">
    <property type="entry name" value="Barwin-like endoglucanases"/>
    <property type="match status" value="1"/>
</dbReference>
<dbReference type="Pfam" id="PF06725">
    <property type="entry name" value="3D"/>
    <property type="match status" value="1"/>
</dbReference>
<dbReference type="PROSITE" id="PS51109">
    <property type="entry name" value="G5"/>
    <property type="match status" value="1"/>
</dbReference>
<dbReference type="AlphaFoldDB" id="B9DXD5"/>
<protein>
    <recommendedName>
        <fullName evidence="3">G5 domain-containing protein</fullName>
    </recommendedName>
</protein>
<dbReference type="Gene3D" id="2.40.40.10">
    <property type="entry name" value="RlpA-like domain"/>
    <property type="match status" value="1"/>
</dbReference>
<dbReference type="Gene3D" id="2.20.230.10">
    <property type="entry name" value="Resuscitation-promoting factor rpfb"/>
    <property type="match status" value="1"/>
</dbReference>
<dbReference type="InterPro" id="IPR011098">
    <property type="entry name" value="G5_dom"/>
</dbReference>
<dbReference type="GO" id="GO:0019867">
    <property type="term" value="C:outer membrane"/>
    <property type="evidence" value="ECO:0007669"/>
    <property type="project" value="InterPro"/>
</dbReference>
<dbReference type="GO" id="GO:0004553">
    <property type="term" value="F:hydrolase activity, hydrolyzing O-glycosyl compounds"/>
    <property type="evidence" value="ECO:0007669"/>
    <property type="project" value="InterPro"/>
</dbReference>
<dbReference type="KEGG" id="ckr:CKR_3327"/>
<organism evidence="4 5">
    <name type="scientific">Clostridium kluyveri (strain NBRC 12016)</name>
    <dbReference type="NCBI Taxonomy" id="583346"/>
    <lineage>
        <taxon>Bacteria</taxon>
        <taxon>Bacillati</taxon>
        <taxon>Bacillota</taxon>
        <taxon>Clostridia</taxon>
        <taxon>Eubacteriales</taxon>
        <taxon>Clostridiaceae</taxon>
        <taxon>Clostridium</taxon>
    </lineage>
</organism>
<proteinExistence type="predicted"/>
<keyword evidence="1" id="KW-0732">Signal</keyword>
<evidence type="ECO:0000256" key="1">
    <source>
        <dbReference type="ARBA" id="ARBA00022729"/>
    </source>
</evidence>
<dbReference type="Pfam" id="PF03990">
    <property type="entry name" value="DUF348"/>
    <property type="match status" value="2"/>
</dbReference>
<dbReference type="Proteomes" id="UP000007969">
    <property type="component" value="Chromosome"/>
</dbReference>
<reference evidence="5" key="1">
    <citation type="submission" date="2005-09" db="EMBL/GenBank/DDBJ databases">
        <title>Complete genome sequence of Clostridium kluyveri and comparative genomics of Clostridia species.</title>
        <authorList>
            <person name="Inui M."/>
            <person name="Nonaka H."/>
            <person name="Shinoda Y."/>
            <person name="Ikenaga Y."/>
            <person name="Abe M."/>
            <person name="Naito K."/>
            <person name="Vertes A.A."/>
            <person name="Yukawa H."/>
        </authorList>
    </citation>
    <scope>NUCLEOTIDE SEQUENCE [LARGE SCALE GENOMIC DNA]</scope>
    <source>
        <strain evidence="5">NBRC 12016</strain>
    </source>
</reference>
<feature type="domain" description="G5" evidence="3">
    <location>
        <begin position="163"/>
        <end position="243"/>
    </location>
</feature>
<evidence type="ECO:0000313" key="4">
    <source>
        <dbReference type="EMBL" id="BAH08378.1"/>
    </source>
</evidence>
<dbReference type="InterPro" id="IPR007137">
    <property type="entry name" value="DUF348"/>
</dbReference>
<dbReference type="EMBL" id="AP009049">
    <property type="protein sequence ID" value="BAH08378.1"/>
    <property type="molecule type" value="Genomic_DNA"/>
</dbReference>
<evidence type="ECO:0000313" key="5">
    <source>
        <dbReference type="Proteomes" id="UP000007969"/>
    </source>
</evidence>
<evidence type="ECO:0000256" key="2">
    <source>
        <dbReference type="SAM" id="Phobius"/>
    </source>
</evidence>
<dbReference type="PANTHER" id="PTHR39160">
    <property type="entry name" value="CELL WALL-BINDING PROTEIN YOCH"/>
    <property type="match status" value="1"/>
</dbReference>